<gene>
    <name evidence="3" type="primary">LOC104591691</name>
</gene>
<dbReference type="eggNOG" id="ENOG502RYYI">
    <property type="taxonomic scope" value="Eukaryota"/>
</dbReference>
<dbReference type="InterPro" id="IPR038947">
    <property type="entry name" value="At3g27210-like"/>
</dbReference>
<evidence type="ECO:0000313" key="2">
    <source>
        <dbReference type="Proteomes" id="UP000189703"/>
    </source>
</evidence>
<proteinExistence type="predicted"/>
<feature type="compositionally biased region" description="Polar residues" evidence="1">
    <location>
        <begin position="193"/>
        <end position="202"/>
    </location>
</feature>
<dbReference type="KEGG" id="nnu:104591691"/>
<evidence type="ECO:0000256" key="1">
    <source>
        <dbReference type="SAM" id="MobiDB-lite"/>
    </source>
</evidence>
<dbReference type="RefSeq" id="XP_010248960.1">
    <property type="nucleotide sequence ID" value="XM_010250658.2"/>
</dbReference>
<evidence type="ECO:0000313" key="3">
    <source>
        <dbReference type="RefSeq" id="XP_010248960.1"/>
    </source>
</evidence>
<dbReference type="FunCoup" id="A0A1U7Z8Z6">
    <property type="interactions" value="342"/>
</dbReference>
<dbReference type="Proteomes" id="UP000189703">
    <property type="component" value="Unplaced"/>
</dbReference>
<accession>A0A1U7Z8Z6</accession>
<dbReference type="OMA" id="ARFEDRM"/>
<name>A0A1U7Z8Z6_NELNU</name>
<dbReference type="OrthoDB" id="1925325at2759"/>
<dbReference type="InParanoid" id="A0A1U7Z8Z6"/>
<feature type="region of interest" description="Disordered" evidence="1">
    <location>
        <begin position="163"/>
        <end position="220"/>
    </location>
</feature>
<dbReference type="PANTHER" id="PTHR34280:SF2">
    <property type="entry name" value="OS01G0920100 PROTEIN"/>
    <property type="match status" value="1"/>
</dbReference>
<dbReference type="AlphaFoldDB" id="A0A1U7Z8Z6"/>
<sequence length="247" mass="26883">MGSCVSIHKNPDSAIKYRLSIGSKTDKVLIPSSNEEKPVNGEHPISEFGFKSQFLPQPPSVTTIRDFGSKEETFFDSQPWLESDCEDDFFSVNGEFTPSRGSTPVHQSSFIGTPRLNKFPFVDGAANFKCEPSPTDKKKKLAELFRESFDGDVFLGDQSVAGNQIMTNGKPEPKPSNLDLPSRSTDGVPYASGASSICSSETTPDRDSKHEKEKPSRAAQCCLPSIVPNLGFNERKKKLSPGRSGGG</sequence>
<organism evidence="2 3">
    <name type="scientific">Nelumbo nucifera</name>
    <name type="common">Sacred lotus</name>
    <dbReference type="NCBI Taxonomy" id="4432"/>
    <lineage>
        <taxon>Eukaryota</taxon>
        <taxon>Viridiplantae</taxon>
        <taxon>Streptophyta</taxon>
        <taxon>Embryophyta</taxon>
        <taxon>Tracheophyta</taxon>
        <taxon>Spermatophyta</taxon>
        <taxon>Magnoliopsida</taxon>
        <taxon>Proteales</taxon>
        <taxon>Nelumbonaceae</taxon>
        <taxon>Nelumbo</taxon>
    </lineage>
</organism>
<reference evidence="3" key="1">
    <citation type="submission" date="2025-08" db="UniProtKB">
        <authorList>
            <consortium name="RefSeq"/>
        </authorList>
    </citation>
    <scope>IDENTIFICATION</scope>
</reference>
<dbReference type="GeneID" id="104591691"/>
<feature type="compositionally biased region" description="Basic and acidic residues" evidence="1">
    <location>
        <begin position="203"/>
        <end position="216"/>
    </location>
</feature>
<protein>
    <submittedName>
        <fullName evidence="3">Uncharacterized protein At3g27210</fullName>
    </submittedName>
</protein>
<keyword evidence="2" id="KW-1185">Reference proteome</keyword>
<dbReference type="PANTHER" id="PTHR34280">
    <property type="entry name" value="OS01G0920100 PROTEIN"/>
    <property type="match status" value="1"/>
</dbReference>